<evidence type="ECO:0000313" key="2">
    <source>
        <dbReference type="EMBL" id="JAP99006.1"/>
    </source>
</evidence>
<protein>
    <submittedName>
        <fullName evidence="1">ATP-dependent RNA helicase rhlB</fullName>
    </submittedName>
</protein>
<organism evidence="1">
    <name type="scientific">Lygus hesperus</name>
    <name type="common">Western plant bug</name>
    <dbReference type="NCBI Taxonomy" id="30085"/>
    <lineage>
        <taxon>Eukaryota</taxon>
        <taxon>Metazoa</taxon>
        <taxon>Ecdysozoa</taxon>
        <taxon>Arthropoda</taxon>
        <taxon>Hexapoda</taxon>
        <taxon>Insecta</taxon>
        <taxon>Pterygota</taxon>
        <taxon>Neoptera</taxon>
        <taxon>Paraneoptera</taxon>
        <taxon>Hemiptera</taxon>
        <taxon>Heteroptera</taxon>
        <taxon>Panheteroptera</taxon>
        <taxon>Cimicomorpha</taxon>
        <taxon>Miridae</taxon>
        <taxon>Mirini</taxon>
        <taxon>Lygus</taxon>
    </lineage>
</organism>
<dbReference type="CDD" id="cd22648">
    <property type="entry name" value="Q4D6Q6-like"/>
    <property type="match status" value="1"/>
</dbReference>
<keyword evidence="1" id="KW-0547">Nucleotide-binding</keyword>
<dbReference type="PANTHER" id="PTHR39665:SF1">
    <property type="entry name" value="PARAFLAGELLAR ROD COMPONENT"/>
    <property type="match status" value="1"/>
</dbReference>
<name>A0A0A9W469_LYGHE</name>
<keyword evidence="1" id="KW-0347">Helicase</keyword>
<dbReference type="GO" id="GO:0004386">
    <property type="term" value="F:helicase activity"/>
    <property type="evidence" value="ECO:0007669"/>
    <property type="project" value="UniProtKB-KW"/>
</dbReference>
<proteinExistence type="predicted"/>
<accession>A0A0A9W469</accession>
<dbReference type="PANTHER" id="PTHR39665">
    <property type="entry name" value="PARAFLAGELLAR ROD COMPONENT-RELATED"/>
    <property type="match status" value="1"/>
</dbReference>
<evidence type="ECO:0000313" key="1">
    <source>
        <dbReference type="EMBL" id="JAG02211.1"/>
    </source>
</evidence>
<reference evidence="1" key="2">
    <citation type="submission" date="2014-07" db="EMBL/GenBank/DDBJ databases">
        <authorList>
            <person name="Hull J."/>
        </authorList>
    </citation>
    <scope>NUCLEOTIDE SEQUENCE</scope>
</reference>
<keyword evidence="1" id="KW-0378">Hydrolase</keyword>
<dbReference type="EMBL" id="GBHO01041393">
    <property type="protein sequence ID" value="JAG02211.1"/>
    <property type="molecule type" value="Transcribed_RNA"/>
</dbReference>
<dbReference type="AlphaFoldDB" id="A0A0A9W469"/>
<sequence>MPNLCVSCTFNPPVVTVLGAALRDDTIRSLETRLPLTTSTAFNSNKESVKFAHLSNPDHLCLEMPQHFCDEIHKSAMYLAITQSLEEEGWRLRASNSLANPTNDKETCKMFFTRS</sequence>
<keyword evidence="1" id="KW-0067">ATP-binding</keyword>
<gene>
    <name evidence="1" type="primary">rhlB_0</name>
    <name evidence="1" type="ORF">CM83_8157</name>
    <name evidence="2" type="ORF">g.32</name>
</gene>
<dbReference type="EMBL" id="GDHC01019622">
    <property type="protein sequence ID" value="JAP99006.1"/>
    <property type="molecule type" value="Transcribed_RNA"/>
</dbReference>
<reference evidence="1" key="1">
    <citation type="journal article" date="2014" name="PLoS ONE">
        <title>Transcriptome-Based Identification of ABC Transporters in the Western Tarnished Plant Bug Lygus hesperus.</title>
        <authorList>
            <person name="Hull J.J."/>
            <person name="Chaney K."/>
            <person name="Geib S.M."/>
            <person name="Fabrick J.A."/>
            <person name="Brent C.S."/>
            <person name="Walsh D."/>
            <person name="Lavine L.C."/>
        </authorList>
    </citation>
    <scope>NUCLEOTIDE SEQUENCE</scope>
</reference>
<reference evidence="2" key="3">
    <citation type="journal article" date="2016" name="Gigascience">
        <title>De novo construction of an expanded transcriptome assembly for the western tarnished plant bug, Lygus hesperus.</title>
        <authorList>
            <person name="Tassone E.E."/>
            <person name="Geib S.M."/>
            <person name="Hall B."/>
            <person name="Fabrick J.A."/>
            <person name="Brent C.S."/>
            <person name="Hull J.J."/>
        </authorList>
    </citation>
    <scope>NUCLEOTIDE SEQUENCE</scope>
</reference>